<proteinExistence type="predicted"/>
<dbReference type="EMBL" id="JBHTIC010000006">
    <property type="protein sequence ID" value="MFD0761854.1"/>
    <property type="molecule type" value="Genomic_DNA"/>
</dbReference>
<keyword evidence="2" id="KW-1185">Reference proteome</keyword>
<accession>A0ABW2Z7F3</accession>
<organism evidence="1 2">
    <name type="scientific">Lutibacter aestuarii</name>
    <dbReference type="NCBI Taxonomy" id="861111"/>
    <lineage>
        <taxon>Bacteria</taxon>
        <taxon>Pseudomonadati</taxon>
        <taxon>Bacteroidota</taxon>
        <taxon>Flavobacteriia</taxon>
        <taxon>Flavobacteriales</taxon>
        <taxon>Flavobacteriaceae</taxon>
        <taxon>Lutibacter</taxon>
    </lineage>
</organism>
<evidence type="ECO:0000313" key="1">
    <source>
        <dbReference type="EMBL" id="MFD0761854.1"/>
    </source>
</evidence>
<comment type="caution">
    <text evidence="1">The sequence shown here is derived from an EMBL/GenBank/DDBJ whole genome shotgun (WGS) entry which is preliminary data.</text>
</comment>
<name>A0ABW2Z7F3_9FLAO</name>
<protein>
    <recommendedName>
        <fullName evidence="3">SusE outer membrane protein domain-containing protein</fullName>
    </recommendedName>
</protein>
<dbReference type="PROSITE" id="PS51257">
    <property type="entry name" value="PROKAR_LIPOPROTEIN"/>
    <property type="match status" value="1"/>
</dbReference>
<gene>
    <name evidence="1" type="ORF">ACFQZW_07150</name>
</gene>
<evidence type="ECO:0008006" key="3">
    <source>
        <dbReference type="Google" id="ProtNLM"/>
    </source>
</evidence>
<dbReference type="InterPro" id="IPR013783">
    <property type="entry name" value="Ig-like_fold"/>
</dbReference>
<dbReference type="Gene3D" id="2.60.40.10">
    <property type="entry name" value="Immunoglobulins"/>
    <property type="match status" value="1"/>
</dbReference>
<sequence>MKSQHFLTILKGVFFSFILLLFTVGCSKDDGEPPTAEFSFTPTNPMVNEEVSFTNKSLHATSYQWSAEGTSFSSTDENPKFTFDTA</sequence>
<reference evidence="2" key="1">
    <citation type="journal article" date="2019" name="Int. J. Syst. Evol. Microbiol.">
        <title>The Global Catalogue of Microorganisms (GCM) 10K type strain sequencing project: providing services to taxonomists for standard genome sequencing and annotation.</title>
        <authorList>
            <consortium name="The Broad Institute Genomics Platform"/>
            <consortium name="The Broad Institute Genome Sequencing Center for Infectious Disease"/>
            <person name="Wu L."/>
            <person name="Ma J."/>
        </authorList>
    </citation>
    <scope>NUCLEOTIDE SEQUENCE [LARGE SCALE GENOMIC DNA]</scope>
    <source>
        <strain evidence="2">CCUG 60022</strain>
    </source>
</reference>
<dbReference type="Proteomes" id="UP001597032">
    <property type="component" value="Unassembled WGS sequence"/>
</dbReference>
<dbReference type="RefSeq" id="WP_386782033.1">
    <property type="nucleotide sequence ID" value="NZ_JBHTIC010000006.1"/>
</dbReference>
<dbReference type="InterPro" id="IPR035986">
    <property type="entry name" value="PKD_dom_sf"/>
</dbReference>
<feature type="non-terminal residue" evidence="1">
    <location>
        <position position="86"/>
    </location>
</feature>
<evidence type="ECO:0000313" key="2">
    <source>
        <dbReference type="Proteomes" id="UP001597032"/>
    </source>
</evidence>
<dbReference type="SUPFAM" id="SSF49299">
    <property type="entry name" value="PKD domain"/>
    <property type="match status" value="1"/>
</dbReference>